<evidence type="ECO:0000256" key="1">
    <source>
        <dbReference type="SAM" id="MobiDB-lite"/>
    </source>
</evidence>
<dbReference type="Proteomes" id="UP001054902">
    <property type="component" value="Unassembled WGS sequence"/>
</dbReference>
<proteinExistence type="predicted"/>
<dbReference type="SUPFAM" id="SSF55486">
    <property type="entry name" value="Metalloproteases ('zincins'), catalytic domain"/>
    <property type="match status" value="1"/>
</dbReference>
<feature type="compositionally biased region" description="Low complexity" evidence="1">
    <location>
        <begin position="449"/>
        <end position="487"/>
    </location>
</feature>
<evidence type="ECO:0008006" key="4">
    <source>
        <dbReference type="Google" id="ProtNLM"/>
    </source>
</evidence>
<organism evidence="2 3">
    <name type="scientific">Chaetoceros tenuissimus</name>
    <dbReference type="NCBI Taxonomy" id="426638"/>
    <lineage>
        <taxon>Eukaryota</taxon>
        <taxon>Sar</taxon>
        <taxon>Stramenopiles</taxon>
        <taxon>Ochrophyta</taxon>
        <taxon>Bacillariophyta</taxon>
        <taxon>Coscinodiscophyceae</taxon>
        <taxon>Chaetocerotophycidae</taxon>
        <taxon>Chaetocerotales</taxon>
        <taxon>Chaetocerotaceae</taxon>
        <taxon>Chaetoceros</taxon>
    </lineage>
</organism>
<protein>
    <recommendedName>
        <fullName evidence="4">Peptidase M11 gametolysin domain-containing protein</fullName>
    </recommendedName>
</protein>
<gene>
    <name evidence="2" type="ORF">CTEN210_15471</name>
</gene>
<name>A0AAD3D8Z3_9STRA</name>
<comment type="caution">
    <text evidence="2">The sequence shown here is derived from an EMBL/GenBank/DDBJ whole genome shotgun (WGS) entry which is preliminary data.</text>
</comment>
<accession>A0AAD3D8Z3</accession>
<dbReference type="AlphaFoldDB" id="A0AAD3D8Z3"/>
<keyword evidence="3" id="KW-1185">Reference proteome</keyword>
<sequence length="565" mass="63630">MKLAKRALYEDDVFECSVSQTVPISLGDNELPVEINCETDVDDKMGDKVFRLTGDTDTFFEGIDISHGDVTIRVPFKFVERNEINLSDESSNEIIITYTGNDRKRRNLAETIGTLHVLVVRVSRDSSTSRRVAQSAVQLSTDFFGDNQNLKTIYDDCSGGKLEIVEATGNNIVNGVIDLQAPSNICSMDYSEVGDWALEEIDYLFREGSTAKIDYKMIVMPNDNCVDFRGAAAWAQVSKTITWYQSQYASYPVTQVHELAHNLGAKHSGAPNENGVFKQYLDGNGYMSNKPRWNDEGSKMCFNAPKLWYFDWWSSYNELVVPTGDITTRTLIPLADVQRLDNTNNSLSSYRMILKMKSTFIIFNRAKGINSGVRRDENKVVITDQSGNTQVSKWIVALSEGETYRYNNWSDDGNSLVIKVTNIDIGSSENYLDKASIQIYVENGPKRPAPQTSSPTKSPTFKPTNSPSFSPSSTPTRSPTLSPTTSPVQNDIIEYEYDEYITNRNANPDTCTDFIPRGHVKWYDSDGPVYDCEWYGSDERYCAQYGNHYSNWGYTANEACCVCKR</sequence>
<feature type="region of interest" description="Disordered" evidence="1">
    <location>
        <begin position="444"/>
        <end position="489"/>
    </location>
</feature>
<dbReference type="EMBL" id="BLLK01000062">
    <property type="protein sequence ID" value="GFH58995.1"/>
    <property type="molecule type" value="Genomic_DNA"/>
</dbReference>
<evidence type="ECO:0000313" key="2">
    <source>
        <dbReference type="EMBL" id="GFH58995.1"/>
    </source>
</evidence>
<evidence type="ECO:0000313" key="3">
    <source>
        <dbReference type="Proteomes" id="UP001054902"/>
    </source>
</evidence>
<reference evidence="2 3" key="1">
    <citation type="journal article" date="2021" name="Sci. Rep.">
        <title>The genome of the diatom Chaetoceros tenuissimus carries an ancient integrated fragment of an extant virus.</title>
        <authorList>
            <person name="Hongo Y."/>
            <person name="Kimura K."/>
            <person name="Takaki Y."/>
            <person name="Yoshida Y."/>
            <person name="Baba S."/>
            <person name="Kobayashi G."/>
            <person name="Nagasaki K."/>
            <person name="Hano T."/>
            <person name="Tomaru Y."/>
        </authorList>
    </citation>
    <scope>NUCLEOTIDE SEQUENCE [LARGE SCALE GENOMIC DNA]</scope>
    <source>
        <strain evidence="2 3">NIES-3715</strain>
    </source>
</reference>